<dbReference type="EMBL" id="JAWLUK010000041">
    <property type="protein sequence ID" value="MDV7178273.1"/>
    <property type="molecule type" value="Genomic_DNA"/>
</dbReference>
<dbReference type="InterPro" id="IPR011060">
    <property type="entry name" value="RibuloseP-bd_barrel"/>
</dbReference>
<dbReference type="Gene3D" id="3.20.20.70">
    <property type="entry name" value="Aldolase class I"/>
    <property type="match status" value="1"/>
</dbReference>
<dbReference type="Proteomes" id="UP001185728">
    <property type="component" value="Unassembled WGS sequence"/>
</dbReference>
<evidence type="ECO:0008006" key="3">
    <source>
        <dbReference type="Google" id="ProtNLM"/>
    </source>
</evidence>
<name>A0AAP5WF05_9MICC</name>
<protein>
    <recommendedName>
        <fullName evidence="3">Ribulose-phosphate 3-epimerase</fullName>
    </recommendedName>
</protein>
<proteinExistence type="predicted"/>
<evidence type="ECO:0000313" key="1">
    <source>
        <dbReference type="EMBL" id="MDV7178273.1"/>
    </source>
</evidence>
<dbReference type="AlphaFoldDB" id="A0AAP5WF05"/>
<organism evidence="1 2">
    <name type="scientific">Micrococcus yunnanensis</name>
    <dbReference type="NCBI Taxonomy" id="566027"/>
    <lineage>
        <taxon>Bacteria</taxon>
        <taxon>Bacillati</taxon>
        <taxon>Actinomycetota</taxon>
        <taxon>Actinomycetes</taxon>
        <taxon>Micrococcales</taxon>
        <taxon>Micrococcaceae</taxon>
        <taxon>Micrococcus</taxon>
    </lineage>
</organism>
<dbReference type="InterPro" id="IPR013785">
    <property type="entry name" value="Aldolase_TIM"/>
</dbReference>
<reference evidence="1" key="1">
    <citation type="submission" date="2023-10" db="EMBL/GenBank/DDBJ databases">
        <title>Development of a sustainable strategy for remediation of hydrocarbon-contaminated territories based on the waste exchange concept.</title>
        <authorList>
            <person name="Krivoruchko A."/>
        </authorList>
    </citation>
    <scope>NUCLEOTIDE SEQUENCE</scope>
    <source>
        <strain evidence="1">IEGM 1325</strain>
    </source>
</reference>
<sequence>MQDSVRVAGGVSVATIGAVRSAGAQVAVVGSAIYSAEDPASAAAVRQEVTA</sequence>
<comment type="caution">
    <text evidence="1">The sequence shown here is derived from an EMBL/GenBank/DDBJ whole genome shotgun (WGS) entry which is preliminary data.</text>
</comment>
<accession>A0AAP5WF05</accession>
<gene>
    <name evidence="1" type="ORF">R4064_11690</name>
</gene>
<dbReference type="SUPFAM" id="SSF51366">
    <property type="entry name" value="Ribulose-phoshate binding barrel"/>
    <property type="match status" value="1"/>
</dbReference>
<evidence type="ECO:0000313" key="2">
    <source>
        <dbReference type="Proteomes" id="UP001185728"/>
    </source>
</evidence>